<dbReference type="SUPFAM" id="SSF55797">
    <property type="entry name" value="PR-1-like"/>
    <property type="match status" value="1"/>
</dbReference>
<proteinExistence type="predicted"/>
<dbReference type="Gene3D" id="3.40.33.10">
    <property type="entry name" value="CAP"/>
    <property type="match status" value="1"/>
</dbReference>
<dbReference type="CDD" id="cd05380">
    <property type="entry name" value="CAP_euk"/>
    <property type="match status" value="1"/>
</dbReference>
<evidence type="ECO:0000259" key="3">
    <source>
        <dbReference type="SMART" id="SM00198"/>
    </source>
</evidence>
<reference evidence="4" key="1">
    <citation type="submission" date="2019-05" db="EMBL/GenBank/DDBJ databases">
        <title>Annotation for the trematode Fasciolopsis buski.</title>
        <authorList>
            <person name="Choi Y.-J."/>
        </authorList>
    </citation>
    <scope>NUCLEOTIDE SEQUENCE</scope>
    <source>
        <strain evidence="4">HT</strain>
        <tissue evidence="4">Whole worm</tissue>
    </source>
</reference>
<dbReference type="OrthoDB" id="43654at2759"/>
<feature type="chain" id="PRO_5034178309" description="SCP domain-containing protein" evidence="2">
    <location>
        <begin position="21"/>
        <end position="204"/>
    </location>
</feature>
<evidence type="ECO:0000256" key="1">
    <source>
        <dbReference type="SAM" id="MobiDB-lite"/>
    </source>
</evidence>
<evidence type="ECO:0000256" key="2">
    <source>
        <dbReference type="SAM" id="SignalP"/>
    </source>
</evidence>
<feature type="region of interest" description="Disordered" evidence="1">
    <location>
        <begin position="125"/>
        <end position="204"/>
    </location>
</feature>
<keyword evidence="5" id="KW-1185">Reference proteome</keyword>
<feature type="compositionally biased region" description="Low complexity" evidence="1">
    <location>
        <begin position="126"/>
        <end position="174"/>
    </location>
</feature>
<evidence type="ECO:0000313" key="5">
    <source>
        <dbReference type="Proteomes" id="UP000728185"/>
    </source>
</evidence>
<dbReference type="Proteomes" id="UP000728185">
    <property type="component" value="Unassembled WGS sequence"/>
</dbReference>
<dbReference type="InterPro" id="IPR035940">
    <property type="entry name" value="CAP_sf"/>
</dbReference>
<name>A0A8E0VMG0_9TREM</name>
<dbReference type="AlphaFoldDB" id="A0A8E0VMG0"/>
<dbReference type="Pfam" id="PF00188">
    <property type="entry name" value="CAP"/>
    <property type="match status" value="1"/>
</dbReference>
<protein>
    <recommendedName>
        <fullName evidence="3">SCP domain-containing protein</fullName>
    </recommendedName>
</protein>
<dbReference type="EMBL" id="LUCM01003119">
    <property type="protein sequence ID" value="KAA0196308.1"/>
    <property type="molecule type" value="Genomic_DNA"/>
</dbReference>
<sequence length="204" mass="22840">MRSSILWFLCLLSILLKSNAENEVISDELNQLMIGWHNEFRRKLLSCGVPGQPQPKTMPNLTYDPQLAAKAQIWANKCTVGHDAAEERKTGNYLYVGQNFAGSYSFKHGNYIGKHPYEENVPAHCPSTEKSTITTTTTKTPTRTTTTTTTTKTTAPRTTTPTKTETKPPTIQPTRTTETASSIRTRHSRDKLDKLAAPRQLNIF</sequence>
<gene>
    <name evidence="4" type="ORF">FBUS_04777</name>
</gene>
<keyword evidence="2" id="KW-0732">Signal</keyword>
<dbReference type="SMART" id="SM00198">
    <property type="entry name" value="SCP"/>
    <property type="match status" value="1"/>
</dbReference>
<organism evidence="4 5">
    <name type="scientific">Fasciolopsis buskii</name>
    <dbReference type="NCBI Taxonomy" id="27845"/>
    <lineage>
        <taxon>Eukaryota</taxon>
        <taxon>Metazoa</taxon>
        <taxon>Spiralia</taxon>
        <taxon>Lophotrochozoa</taxon>
        <taxon>Platyhelminthes</taxon>
        <taxon>Trematoda</taxon>
        <taxon>Digenea</taxon>
        <taxon>Plagiorchiida</taxon>
        <taxon>Echinostomata</taxon>
        <taxon>Echinostomatoidea</taxon>
        <taxon>Fasciolidae</taxon>
        <taxon>Fasciolopsis</taxon>
    </lineage>
</organism>
<accession>A0A8E0VMG0</accession>
<feature type="domain" description="SCP" evidence="3">
    <location>
        <begin position="27"/>
        <end position="146"/>
    </location>
</feature>
<dbReference type="InterPro" id="IPR014044">
    <property type="entry name" value="CAP_dom"/>
</dbReference>
<comment type="caution">
    <text evidence="4">The sequence shown here is derived from an EMBL/GenBank/DDBJ whole genome shotgun (WGS) entry which is preliminary data.</text>
</comment>
<evidence type="ECO:0000313" key="4">
    <source>
        <dbReference type="EMBL" id="KAA0196308.1"/>
    </source>
</evidence>
<feature type="signal peptide" evidence="2">
    <location>
        <begin position="1"/>
        <end position="20"/>
    </location>
</feature>